<accession>A0A8J8C4R2</accession>
<evidence type="ECO:0000313" key="2">
    <source>
        <dbReference type="EMBL" id="MBV0924464.1"/>
    </source>
</evidence>
<feature type="domain" description="Halobacterial output" evidence="1">
    <location>
        <begin position="24"/>
        <end position="92"/>
    </location>
</feature>
<sequence length="96" mass="10412">MSNDEIEIDIGDFDESSSRAWGASDEPTAAITDAVAAETDRAANELPPLNEYVEADALNALLTRSGRGTDVQVSFTYEHVRVTVDSSGYLFVQARE</sequence>
<dbReference type="OrthoDB" id="205616at2157"/>
<evidence type="ECO:0000313" key="3">
    <source>
        <dbReference type="Proteomes" id="UP000766550"/>
    </source>
</evidence>
<dbReference type="EMBL" id="JAHQXF010000002">
    <property type="protein sequence ID" value="MBV0924464.1"/>
    <property type="molecule type" value="Genomic_DNA"/>
</dbReference>
<name>A0A8J8C4R2_9EURY</name>
<dbReference type="Pfam" id="PF18545">
    <property type="entry name" value="HalOD1"/>
    <property type="match status" value="1"/>
</dbReference>
<dbReference type="RefSeq" id="WP_162319034.1">
    <property type="nucleotide sequence ID" value="NZ_JAHQXF010000002.1"/>
</dbReference>
<protein>
    <recommendedName>
        <fullName evidence="1">Halobacterial output domain-containing protein</fullName>
    </recommendedName>
</protein>
<evidence type="ECO:0000259" key="1">
    <source>
        <dbReference type="Pfam" id="PF18545"/>
    </source>
</evidence>
<comment type="caution">
    <text evidence="2">The sequence shown here is derived from an EMBL/GenBank/DDBJ whole genome shotgun (WGS) entry which is preliminary data.</text>
</comment>
<keyword evidence="3" id="KW-1185">Reference proteome</keyword>
<organism evidence="2 3">
    <name type="scientific">Haloarcula limicola</name>
    <dbReference type="NCBI Taxonomy" id="1429915"/>
    <lineage>
        <taxon>Archaea</taxon>
        <taxon>Methanobacteriati</taxon>
        <taxon>Methanobacteriota</taxon>
        <taxon>Stenosarchaea group</taxon>
        <taxon>Halobacteria</taxon>
        <taxon>Halobacteriales</taxon>
        <taxon>Haloarculaceae</taxon>
        <taxon>Haloarcula</taxon>
    </lineage>
</organism>
<dbReference type="Proteomes" id="UP000766550">
    <property type="component" value="Unassembled WGS sequence"/>
</dbReference>
<dbReference type="InterPro" id="IPR040624">
    <property type="entry name" value="HalOD1"/>
</dbReference>
<gene>
    <name evidence="2" type="ORF">KTS45_09660</name>
</gene>
<reference evidence="2 3" key="1">
    <citation type="submission" date="2021-06" db="EMBL/GenBank/DDBJ databases">
        <title>New haloarchaea isolates fom saline soil.</title>
        <authorList>
            <person name="Duran-Viseras A."/>
            <person name="Sanchez-Porro C.S."/>
            <person name="Ventosa A."/>
        </authorList>
    </citation>
    <scope>NUCLEOTIDE SEQUENCE [LARGE SCALE GENOMIC DNA]</scope>
    <source>
        <strain evidence="2 3">JCM 183640</strain>
    </source>
</reference>
<dbReference type="AlphaFoldDB" id="A0A8J8C4R2"/>
<proteinExistence type="predicted"/>